<name>A0ABT0JV77_9ACTN</name>
<dbReference type="PANTHER" id="PTHR35176:SF6">
    <property type="entry name" value="HEME OXYGENASE HI_0854-RELATED"/>
    <property type="match status" value="1"/>
</dbReference>
<dbReference type="SUPFAM" id="SSF50475">
    <property type="entry name" value="FMN-binding split barrel"/>
    <property type="match status" value="1"/>
</dbReference>
<dbReference type="InterPro" id="IPR011576">
    <property type="entry name" value="Pyridox_Oxase_N"/>
</dbReference>
<feature type="domain" description="Pyridoxamine 5'-phosphate oxidase N-terminal" evidence="2">
    <location>
        <begin position="15"/>
        <end position="149"/>
    </location>
</feature>
<evidence type="ECO:0000256" key="1">
    <source>
        <dbReference type="ARBA" id="ARBA00023002"/>
    </source>
</evidence>
<evidence type="ECO:0000313" key="3">
    <source>
        <dbReference type="EMBL" id="MCK9875376.1"/>
    </source>
</evidence>
<proteinExistence type="predicted"/>
<dbReference type="Proteomes" id="UP001201873">
    <property type="component" value="Unassembled WGS sequence"/>
</dbReference>
<comment type="caution">
    <text evidence="3">The sequence shown here is derived from an EMBL/GenBank/DDBJ whole genome shotgun (WGS) entry which is preliminary data.</text>
</comment>
<dbReference type="Pfam" id="PF01243">
    <property type="entry name" value="PNPOx_N"/>
    <property type="match status" value="1"/>
</dbReference>
<accession>A0ABT0JV77</accession>
<dbReference type="RefSeq" id="WP_248823861.1">
    <property type="nucleotide sequence ID" value="NZ_JALKFT010000004.1"/>
</dbReference>
<reference evidence="3 4" key="1">
    <citation type="submission" date="2022-04" db="EMBL/GenBank/DDBJ databases">
        <title>Genome diversity in the genus Frankia.</title>
        <authorList>
            <person name="Carlos-Shanley C."/>
            <person name="Hahn D."/>
        </authorList>
    </citation>
    <scope>NUCLEOTIDE SEQUENCE [LARGE SCALE GENOMIC DNA]</scope>
    <source>
        <strain evidence="3 4">Ag45/Mut15</strain>
    </source>
</reference>
<sequence>METQRRGRKIALTGAEVDTLLTEERICRVATLTSSGAPHLSPLWFVWDGTSLWLYSIVRSQRWTDVRRDPRAAVVVDGGGGFTELHGVELRGRFEPVGPVPRTGDEDAPELATPERLFAAKYGGRPDGSMFHDGRHGWLRLTPEKAASWDHRKLGR</sequence>
<keyword evidence="1" id="KW-0560">Oxidoreductase</keyword>
<dbReference type="PANTHER" id="PTHR35176">
    <property type="entry name" value="HEME OXYGENASE HI_0854-RELATED"/>
    <property type="match status" value="1"/>
</dbReference>
<dbReference type="InterPro" id="IPR052019">
    <property type="entry name" value="F420H2_bilvrd_red/Heme_oxyg"/>
</dbReference>
<dbReference type="InterPro" id="IPR012349">
    <property type="entry name" value="Split_barrel_FMN-bd"/>
</dbReference>
<evidence type="ECO:0000259" key="2">
    <source>
        <dbReference type="Pfam" id="PF01243"/>
    </source>
</evidence>
<evidence type="ECO:0000313" key="4">
    <source>
        <dbReference type="Proteomes" id="UP001201873"/>
    </source>
</evidence>
<protein>
    <submittedName>
        <fullName evidence="3">Pyridoxamine 5'-phosphate oxidase family protein</fullName>
    </submittedName>
</protein>
<gene>
    <name evidence="3" type="ORF">MXD59_06205</name>
</gene>
<dbReference type="Gene3D" id="2.30.110.10">
    <property type="entry name" value="Electron Transport, Fmn-binding Protein, Chain A"/>
    <property type="match status" value="1"/>
</dbReference>
<dbReference type="EMBL" id="JALKFT010000004">
    <property type="protein sequence ID" value="MCK9875376.1"/>
    <property type="molecule type" value="Genomic_DNA"/>
</dbReference>
<keyword evidence="4" id="KW-1185">Reference proteome</keyword>
<organism evidence="3 4">
    <name type="scientific">Frankia umida</name>
    <dbReference type="NCBI Taxonomy" id="573489"/>
    <lineage>
        <taxon>Bacteria</taxon>
        <taxon>Bacillati</taxon>
        <taxon>Actinomycetota</taxon>
        <taxon>Actinomycetes</taxon>
        <taxon>Frankiales</taxon>
        <taxon>Frankiaceae</taxon>
        <taxon>Frankia</taxon>
    </lineage>
</organism>